<evidence type="ECO:0008006" key="3">
    <source>
        <dbReference type="Google" id="ProtNLM"/>
    </source>
</evidence>
<protein>
    <recommendedName>
        <fullName evidence="3">DUF4123 domain-containing protein</fullName>
    </recommendedName>
</protein>
<name>A0A556SYY5_9GAMM</name>
<reference evidence="1 2" key="1">
    <citation type="submission" date="2019-07" db="EMBL/GenBank/DDBJ databases">
        <title>Gilliamella genomes.</title>
        <authorList>
            <person name="Zheng H."/>
        </authorList>
    </citation>
    <scope>NUCLEOTIDE SEQUENCE [LARGE SCALE GENOMIC DNA]</scope>
    <source>
        <strain evidence="1 2">W8127</strain>
    </source>
</reference>
<evidence type="ECO:0000313" key="2">
    <source>
        <dbReference type="Proteomes" id="UP000319483"/>
    </source>
</evidence>
<dbReference type="Proteomes" id="UP000319483">
    <property type="component" value="Unassembled WGS sequence"/>
</dbReference>
<dbReference type="RefSeq" id="WP_144091083.1">
    <property type="nucleotide sequence ID" value="NZ_VMHM01000001.1"/>
</dbReference>
<dbReference type="AlphaFoldDB" id="A0A556SYY5"/>
<sequence>MLSTKPKIELSGDIEKIDAITEQLCEFAKPYQSRCIVILDPFISVLEDKIIQFFYKKFKITQVKIKHPSVLAWQRPLLLALNLKDTFERDVLRYTIDQALSELNPQNLCKNGTRHYSGWVFTHSNIQNIAEDFAYLSLQKIYKTNQLLRFYDPAVLPQLLTILNTQLQIKLLGHIEIWTLLDGNGDLFYRHNDEPSMVYTGQLGITKQLEQEINCIGINNQFLKKYRKTHPLEKINECESLNKIKPCLLRLMSRGFTDNALLVEWAKVAYMWGKDFDLHPYVKNKIQNMKTRFDFTTLLNKINSPDWQIILNQDLSEQTNK</sequence>
<dbReference type="EMBL" id="VMHM01000001">
    <property type="protein sequence ID" value="TSK06357.1"/>
    <property type="molecule type" value="Genomic_DNA"/>
</dbReference>
<proteinExistence type="predicted"/>
<organism evidence="1 2">
    <name type="scientific">Gilliamella apicola</name>
    <dbReference type="NCBI Taxonomy" id="1196095"/>
    <lineage>
        <taxon>Bacteria</taxon>
        <taxon>Pseudomonadati</taxon>
        <taxon>Pseudomonadota</taxon>
        <taxon>Gammaproteobacteria</taxon>
        <taxon>Orbales</taxon>
        <taxon>Orbaceae</taxon>
        <taxon>Gilliamella</taxon>
    </lineage>
</organism>
<accession>A0A556SYY5</accession>
<gene>
    <name evidence="1" type="ORF">FPQ15_00540</name>
</gene>
<comment type="caution">
    <text evidence="1">The sequence shown here is derived from an EMBL/GenBank/DDBJ whole genome shotgun (WGS) entry which is preliminary data.</text>
</comment>
<evidence type="ECO:0000313" key="1">
    <source>
        <dbReference type="EMBL" id="TSK06357.1"/>
    </source>
</evidence>